<keyword evidence="3 5" id="KW-1133">Transmembrane helix</keyword>
<comment type="caution">
    <text evidence="6">The sequence shown here is derived from an EMBL/GenBank/DDBJ whole genome shotgun (WGS) entry which is preliminary data.</text>
</comment>
<organism evidence="6 7">
    <name type="scientific">Reticulibacter mediterranei</name>
    <dbReference type="NCBI Taxonomy" id="2778369"/>
    <lineage>
        <taxon>Bacteria</taxon>
        <taxon>Bacillati</taxon>
        <taxon>Chloroflexota</taxon>
        <taxon>Ktedonobacteria</taxon>
        <taxon>Ktedonobacterales</taxon>
        <taxon>Reticulibacteraceae</taxon>
        <taxon>Reticulibacter</taxon>
    </lineage>
</organism>
<dbReference type="Pfam" id="PF01040">
    <property type="entry name" value="UbiA"/>
    <property type="match status" value="1"/>
</dbReference>
<evidence type="ECO:0000256" key="5">
    <source>
        <dbReference type="SAM" id="Phobius"/>
    </source>
</evidence>
<accession>A0A8J3N9K7</accession>
<evidence type="ECO:0000313" key="7">
    <source>
        <dbReference type="Proteomes" id="UP000597444"/>
    </source>
</evidence>
<dbReference type="InterPro" id="IPR000537">
    <property type="entry name" value="UbiA_prenyltransferase"/>
</dbReference>
<gene>
    <name evidence="6" type="ORF">KSF_109460</name>
</gene>
<dbReference type="GO" id="GO:0016020">
    <property type="term" value="C:membrane"/>
    <property type="evidence" value="ECO:0007669"/>
    <property type="project" value="UniProtKB-SubCell"/>
</dbReference>
<keyword evidence="7" id="KW-1185">Reference proteome</keyword>
<feature type="transmembrane region" description="Helical" evidence="5">
    <location>
        <begin position="365"/>
        <end position="384"/>
    </location>
</feature>
<evidence type="ECO:0000256" key="1">
    <source>
        <dbReference type="ARBA" id="ARBA00004141"/>
    </source>
</evidence>
<feature type="transmembrane region" description="Helical" evidence="5">
    <location>
        <begin position="251"/>
        <end position="274"/>
    </location>
</feature>
<evidence type="ECO:0000313" key="6">
    <source>
        <dbReference type="EMBL" id="GHP00899.1"/>
    </source>
</evidence>
<keyword evidence="4 5" id="KW-0472">Membrane</keyword>
<comment type="subcellular location">
    <subcellularLocation>
        <location evidence="1">Membrane</location>
        <topology evidence="1">Multi-pass membrane protein</topology>
    </subcellularLocation>
</comment>
<dbReference type="InterPro" id="IPR044878">
    <property type="entry name" value="UbiA_sf"/>
</dbReference>
<dbReference type="EMBL" id="BNJK01000003">
    <property type="protein sequence ID" value="GHP00899.1"/>
    <property type="molecule type" value="Genomic_DNA"/>
</dbReference>
<dbReference type="RefSeq" id="WP_220211470.1">
    <property type="nucleotide sequence ID" value="NZ_BNJK01000003.1"/>
</dbReference>
<feature type="transmembrane region" description="Helical" evidence="5">
    <location>
        <begin position="146"/>
        <end position="163"/>
    </location>
</feature>
<feature type="transmembrane region" description="Helical" evidence="5">
    <location>
        <begin position="338"/>
        <end position="359"/>
    </location>
</feature>
<keyword evidence="2 5" id="KW-0812">Transmembrane</keyword>
<reference evidence="6" key="1">
    <citation type="submission" date="2020-10" db="EMBL/GenBank/DDBJ databases">
        <title>Taxonomic study of unclassified bacteria belonging to the class Ktedonobacteria.</title>
        <authorList>
            <person name="Yabe S."/>
            <person name="Wang C.M."/>
            <person name="Zheng Y."/>
            <person name="Sakai Y."/>
            <person name="Cavaletti L."/>
            <person name="Monciardini P."/>
            <person name="Donadio S."/>
        </authorList>
    </citation>
    <scope>NUCLEOTIDE SEQUENCE</scope>
    <source>
        <strain evidence="6">ID150040</strain>
    </source>
</reference>
<dbReference type="Gene3D" id="1.10.357.140">
    <property type="entry name" value="UbiA prenyltransferase"/>
    <property type="match status" value="1"/>
</dbReference>
<feature type="transmembrane region" description="Helical" evidence="5">
    <location>
        <begin position="66"/>
        <end position="86"/>
    </location>
</feature>
<evidence type="ECO:0000256" key="3">
    <source>
        <dbReference type="ARBA" id="ARBA00022989"/>
    </source>
</evidence>
<evidence type="ECO:0000256" key="4">
    <source>
        <dbReference type="ARBA" id="ARBA00023136"/>
    </source>
</evidence>
<dbReference type="GO" id="GO:0016765">
    <property type="term" value="F:transferase activity, transferring alkyl or aryl (other than methyl) groups"/>
    <property type="evidence" value="ECO:0007669"/>
    <property type="project" value="InterPro"/>
</dbReference>
<feature type="transmembrane region" description="Helical" evidence="5">
    <location>
        <begin position="199"/>
        <end position="219"/>
    </location>
</feature>
<protein>
    <submittedName>
        <fullName evidence="6">Uncharacterized protein</fullName>
    </submittedName>
</protein>
<sequence length="400" mass="44980">MGKQARAWISLLFTWAIPRPVDVLAKAWFFLYGLAATLVFGQPSENQTMLGNGLFHPSPAWQGNEIPIWAIVTCLFIYFILEELLVQQAKLIWDDIRDRDRDQKLLHNRERAIAKGIISVRQARWNMLARLVLAALFIVWQRRVDLLVVFSVIFLHQAVYLWAKPRGATHPLGLLFWLSFNNSLRFFAGTVAIGGFQAFLPLILMFVTCYFCSVGGLAAQWKMEAQDVGQNIRPQSAYFAVRGEFWQQVGLLDAILVAGLLVLYCLFSLCEVQGALLYLTDSLHCSTTPPNRGLLGGIVSLLLIGVFLFVDMTLIRHLQNTGISTFLARRIKQSKQQALLLCGGIICVSGGIILSSLFLAWMQPYAPFLLAVILLSMTMLYKILYEGMSYQAFAHIGGRQ</sequence>
<feature type="transmembrane region" description="Helical" evidence="5">
    <location>
        <begin position="294"/>
        <end position="318"/>
    </location>
</feature>
<evidence type="ECO:0000256" key="2">
    <source>
        <dbReference type="ARBA" id="ARBA00022692"/>
    </source>
</evidence>
<dbReference type="Proteomes" id="UP000597444">
    <property type="component" value="Unassembled WGS sequence"/>
</dbReference>
<dbReference type="AlphaFoldDB" id="A0A8J3N9K7"/>
<proteinExistence type="predicted"/>
<name>A0A8J3N9K7_9CHLR</name>